<name>A0A9J6RST3_9GAMM</name>
<evidence type="ECO:0000313" key="2">
    <source>
        <dbReference type="Proteomes" id="UP001069090"/>
    </source>
</evidence>
<reference evidence="1 2" key="1">
    <citation type="submission" date="2022-12" db="EMBL/GenBank/DDBJ databases">
        <title>Dasania phycosphaerae sp. nov., isolated from particulate material of the south coast of Korea.</title>
        <authorList>
            <person name="Jiang Y."/>
        </authorList>
    </citation>
    <scope>NUCLEOTIDE SEQUENCE [LARGE SCALE GENOMIC DNA]</scope>
    <source>
        <strain evidence="1 2">GY-19</strain>
    </source>
</reference>
<gene>
    <name evidence="1" type="primary">pglZ</name>
    <name evidence="1" type="ORF">O0V09_18280</name>
</gene>
<dbReference type="EMBL" id="JAPTGG010000024">
    <property type="protein sequence ID" value="MCZ0867149.1"/>
    <property type="molecule type" value="Genomic_DNA"/>
</dbReference>
<keyword evidence="2" id="KW-1185">Reference proteome</keyword>
<dbReference type="InterPro" id="IPR014060">
    <property type="entry name" value="PglZ"/>
</dbReference>
<dbReference type="Proteomes" id="UP001069090">
    <property type="component" value="Unassembled WGS sequence"/>
</dbReference>
<sequence>MNLNQLQEGLEQAFYKENHRLVFWYDPEQSFVDELPSLSLADVQILNMANESALGTKLKLELENKAGKHLLYFPFAEPDVEKDWLLDIKLYSRNFYADRYSIIFNELGLHQQSLREHLSKRDKFLASKARLAALQRYVQPEFDESDLDMAMIASVVKAESCDLPHVILALAEETVADDLGLEANPASLNELEKYDLVPALVAALQSEIGYPATVEELKGESPFKLGHFFIRLLVTGFCESVGDVPGWAQELVMSSASSRATARALLSRWRDSSRYYKAFDAVSGWVAIALRIKDKMGIFDTDQLSDVVTFEAVEQKIIVDLAVAIPHAPKGELERFRTMIASRLDGYWASKHMDDTTRRKYRTVYTALQTAIDLFSLRIQHDSGFHFESSEALYKTYERDLYRFDMAYRQYCEASQRAHVEILKKLDDEVENCYTYWYIDNLAKNWGDRIEAEQRLNQWSLPGIPNQQDFFQGRVLPLLSKATKRRVVVIISDAFRYEAAVELRDRINNKRYSEATLSSQLGVVPSYTTLGMASLLPHKTLEYRESASDDVFVDGQSSKGTAARAKILAAHGGLAVTAETVKAWSRDEGREALKDQELVYVYHNVVDARGDSSSTESETFMAVEHAIEELTELSRKILMHFNTSTVLITADHGFLFQQSKLEAADRSSLAEKPTNTLKNKKRYVVGFDLPDTKEAWKGSTKATAGTTSDTDFWVPKGANRFHFVGGSRFVHGGIMPQEIVVPVLTVKQLRGEKAEKRTKRKVGVISTKSTLKMVNNIQKFDLMQTEVVSDLVTPVTVSVAIYEGNSKISSEETVSFDCATDSVSERVKQVRLSLSGTDFDRNKDYFLVLKDKDLNTEMERYKVTIDLAFTDDFF</sequence>
<accession>A0A9J6RST3</accession>
<protein>
    <submittedName>
        <fullName evidence="1">BREX-1 system phosphatase PglZ type A</fullName>
    </submittedName>
</protein>
<dbReference type="Pfam" id="PF08665">
    <property type="entry name" value="PglZ"/>
    <property type="match status" value="1"/>
</dbReference>
<organism evidence="1 2">
    <name type="scientific">Dasania phycosphaerae</name>
    <dbReference type="NCBI Taxonomy" id="2950436"/>
    <lineage>
        <taxon>Bacteria</taxon>
        <taxon>Pseudomonadati</taxon>
        <taxon>Pseudomonadota</taxon>
        <taxon>Gammaproteobacteria</taxon>
        <taxon>Cellvibrionales</taxon>
        <taxon>Spongiibacteraceae</taxon>
        <taxon>Dasania</taxon>
    </lineage>
</organism>
<proteinExistence type="predicted"/>
<dbReference type="RefSeq" id="WP_268905390.1">
    <property type="nucleotide sequence ID" value="NZ_JAPTGG010000024.1"/>
</dbReference>
<dbReference type="NCBIfam" id="TIGR02687">
    <property type="entry name" value="BREX-1 system phosphatase PglZ type A"/>
    <property type="match status" value="1"/>
</dbReference>
<dbReference type="AlphaFoldDB" id="A0A9J6RST3"/>
<evidence type="ECO:0000313" key="1">
    <source>
        <dbReference type="EMBL" id="MCZ0867149.1"/>
    </source>
</evidence>
<comment type="caution">
    <text evidence="1">The sequence shown here is derived from an EMBL/GenBank/DDBJ whole genome shotgun (WGS) entry which is preliminary data.</text>
</comment>